<comment type="caution">
    <text evidence="9">The sequence shown here is derived from an EMBL/GenBank/DDBJ whole genome shotgun (WGS) entry which is preliminary data.</text>
</comment>
<evidence type="ECO:0000256" key="3">
    <source>
        <dbReference type="ARBA" id="ARBA00022692"/>
    </source>
</evidence>
<accession>A0ABS1X540</accession>
<comment type="similarity">
    <text evidence="6">Belongs to the exbB/tolQ family.</text>
</comment>
<evidence type="ECO:0000256" key="5">
    <source>
        <dbReference type="ARBA" id="ARBA00023136"/>
    </source>
</evidence>
<keyword evidence="9" id="KW-0282">Flagellum</keyword>
<dbReference type="EMBL" id="JAEVLS010000008">
    <property type="protein sequence ID" value="MBM0108350.1"/>
    <property type="molecule type" value="Genomic_DNA"/>
</dbReference>
<keyword evidence="9" id="KW-0969">Cilium</keyword>
<gene>
    <name evidence="9" type="ORF">JM946_26765</name>
</gene>
<keyword evidence="3 7" id="KW-0812">Transmembrane</keyword>
<keyword evidence="5 7" id="KW-0472">Membrane</keyword>
<evidence type="ECO:0000259" key="8">
    <source>
        <dbReference type="Pfam" id="PF01618"/>
    </source>
</evidence>
<feature type="transmembrane region" description="Helical" evidence="7">
    <location>
        <begin position="181"/>
        <end position="201"/>
    </location>
</feature>
<evidence type="ECO:0000256" key="1">
    <source>
        <dbReference type="ARBA" id="ARBA00004651"/>
    </source>
</evidence>
<keyword evidence="2" id="KW-1003">Cell membrane</keyword>
<evidence type="ECO:0000313" key="9">
    <source>
        <dbReference type="EMBL" id="MBM0108350.1"/>
    </source>
</evidence>
<feature type="transmembrane region" description="Helical" evidence="7">
    <location>
        <begin position="29"/>
        <end position="49"/>
    </location>
</feature>
<feature type="domain" description="MotA/TolQ/ExbB proton channel" evidence="8">
    <location>
        <begin position="102"/>
        <end position="220"/>
    </location>
</feature>
<keyword evidence="4 7" id="KW-1133">Transmembrane helix</keyword>
<dbReference type="InterPro" id="IPR047055">
    <property type="entry name" value="MotA-like"/>
</dbReference>
<dbReference type="Proteomes" id="UP000661077">
    <property type="component" value="Unassembled WGS sequence"/>
</dbReference>
<evidence type="ECO:0000256" key="6">
    <source>
        <dbReference type="RuleBase" id="RU004057"/>
    </source>
</evidence>
<dbReference type="InterPro" id="IPR002898">
    <property type="entry name" value="MotA_ExbB_proton_chnl"/>
</dbReference>
<dbReference type="Pfam" id="PF01618">
    <property type="entry name" value="MotA_ExbB"/>
    <property type="match status" value="1"/>
</dbReference>
<keyword evidence="9" id="KW-0966">Cell projection</keyword>
<comment type="subcellular location">
    <subcellularLocation>
        <location evidence="1">Cell membrane</location>
        <topology evidence="1">Multi-pass membrane protein</topology>
    </subcellularLocation>
    <subcellularLocation>
        <location evidence="6">Membrane</location>
        <topology evidence="6">Multi-pass membrane protein</topology>
    </subcellularLocation>
</comment>
<reference evidence="9 10" key="1">
    <citation type="journal article" date="2021" name="Int. J. Syst. Evol. Microbiol.">
        <title>Steroidobacter gossypii sp. nov., isolated from soil of cotton cropping field.</title>
        <authorList>
            <person name="Huang R."/>
            <person name="Yang S."/>
            <person name="Zhen C."/>
            <person name="Liu W."/>
        </authorList>
    </citation>
    <scope>NUCLEOTIDE SEQUENCE [LARGE SCALE GENOMIC DNA]</scope>
    <source>
        <strain evidence="9 10">S1-65</strain>
    </source>
</reference>
<evidence type="ECO:0000256" key="4">
    <source>
        <dbReference type="ARBA" id="ARBA00022989"/>
    </source>
</evidence>
<keyword evidence="10" id="KW-1185">Reference proteome</keyword>
<dbReference type="PANTHER" id="PTHR30433:SF3">
    <property type="entry name" value="MOTILITY PROTEIN A"/>
    <property type="match status" value="1"/>
</dbReference>
<proteinExistence type="inferred from homology"/>
<organism evidence="9 10">
    <name type="scientific">Steroidobacter gossypii</name>
    <dbReference type="NCBI Taxonomy" id="2805490"/>
    <lineage>
        <taxon>Bacteria</taxon>
        <taxon>Pseudomonadati</taxon>
        <taxon>Pseudomonadota</taxon>
        <taxon>Gammaproteobacteria</taxon>
        <taxon>Steroidobacterales</taxon>
        <taxon>Steroidobacteraceae</taxon>
        <taxon>Steroidobacter</taxon>
    </lineage>
</organism>
<sequence length="246" mass="26345">MDILSLVGLVLAFCAIGVGAVLKGAGIHSLLSGAAFMIVIVGTVAAICLQTPLHVMKRALSILPWIFRPPAVQRHTMINKMVEWSNTARKQGLLGLESLIEREQDDFVRKGLQLVVDGSEPDIIRNVLEVDLHTREQADTRAAKVFEGMGVYAPTLGIIGAVLGLMAVMQNLADPAKLGHGIAAAFVATIYGIGIANLFFLPAASKLKVAIQAMSQTREMVIEGMISIAQGENPRSIEAKLQGYLH</sequence>
<keyword evidence="6" id="KW-0653">Protein transport</keyword>
<dbReference type="RefSeq" id="WP_203170518.1">
    <property type="nucleotide sequence ID" value="NZ_JAEVLS010000008.1"/>
</dbReference>
<keyword evidence="6" id="KW-0813">Transport</keyword>
<dbReference type="NCBIfam" id="NF006583">
    <property type="entry name" value="PRK09109.1"/>
    <property type="match status" value="1"/>
</dbReference>
<name>A0ABS1X540_9GAMM</name>
<evidence type="ECO:0000313" key="10">
    <source>
        <dbReference type="Proteomes" id="UP000661077"/>
    </source>
</evidence>
<protein>
    <submittedName>
        <fullName evidence="9">Flagellar motor protein</fullName>
    </submittedName>
</protein>
<feature type="transmembrane region" description="Helical" evidence="7">
    <location>
        <begin position="151"/>
        <end position="169"/>
    </location>
</feature>
<dbReference type="PANTHER" id="PTHR30433">
    <property type="entry name" value="CHEMOTAXIS PROTEIN MOTA"/>
    <property type="match status" value="1"/>
</dbReference>
<evidence type="ECO:0000256" key="7">
    <source>
        <dbReference type="SAM" id="Phobius"/>
    </source>
</evidence>
<evidence type="ECO:0000256" key="2">
    <source>
        <dbReference type="ARBA" id="ARBA00022475"/>
    </source>
</evidence>